<feature type="domain" description="DUF306" evidence="3">
    <location>
        <begin position="32"/>
        <end position="133"/>
    </location>
</feature>
<accession>A0A076EHB9</accession>
<evidence type="ECO:0000256" key="2">
    <source>
        <dbReference type="SAM" id="SignalP"/>
    </source>
</evidence>
<dbReference type="PANTHER" id="PTHR35535:SF2">
    <property type="entry name" value="DUF306 DOMAIN-CONTAINING PROTEIN"/>
    <property type="match status" value="1"/>
</dbReference>
<dbReference type="RefSeq" id="WP_037245351.1">
    <property type="nucleotide sequence ID" value="NZ_CP008947.1"/>
</dbReference>
<feature type="region of interest" description="Disordered" evidence="1">
    <location>
        <begin position="20"/>
        <end position="48"/>
    </location>
</feature>
<feature type="chain" id="PRO_5039276313" description="DUF306 domain-containing protein" evidence="2">
    <location>
        <begin position="21"/>
        <end position="256"/>
    </location>
</feature>
<feature type="domain" description="DUF306" evidence="3">
    <location>
        <begin position="143"/>
        <end position="250"/>
    </location>
</feature>
<evidence type="ECO:0000259" key="3">
    <source>
        <dbReference type="Pfam" id="PF03724"/>
    </source>
</evidence>
<dbReference type="EMBL" id="CP008947">
    <property type="protein sequence ID" value="AII04602.1"/>
    <property type="molecule type" value="Genomic_DNA"/>
</dbReference>
<proteinExistence type="predicted"/>
<dbReference type="PROSITE" id="PS51257">
    <property type="entry name" value="PROKAR_LIPOPROTEIN"/>
    <property type="match status" value="1"/>
</dbReference>
<dbReference type="PANTHER" id="PTHR35535">
    <property type="entry name" value="HEAT SHOCK PROTEIN HSLJ"/>
    <property type="match status" value="1"/>
</dbReference>
<protein>
    <recommendedName>
        <fullName evidence="3">DUF306 domain-containing protein</fullName>
    </recommendedName>
</protein>
<reference evidence="4 5" key="1">
    <citation type="submission" date="2014-07" db="EMBL/GenBank/DDBJ databases">
        <title>Genome Sequence of Rhodococcus opacus Strain R7, a Biodegrader of Mono- and Polycyclic Aromatic Hydrocarbons.</title>
        <authorList>
            <person name="Di Gennaro P."/>
            <person name="Zampolli J."/>
            <person name="Presti I."/>
            <person name="Cappelletti M."/>
            <person name="D'Ursi P."/>
            <person name="Orro A."/>
            <person name="Mezzelani A."/>
            <person name="Milanesi L."/>
        </authorList>
    </citation>
    <scope>NUCLEOTIDE SEQUENCE [LARGE SCALE GENOMIC DNA]</scope>
    <source>
        <strain evidence="4 5">R7</strain>
    </source>
</reference>
<dbReference type="eggNOG" id="COG3187">
    <property type="taxonomic scope" value="Bacteria"/>
</dbReference>
<feature type="signal peptide" evidence="2">
    <location>
        <begin position="1"/>
        <end position="20"/>
    </location>
</feature>
<gene>
    <name evidence="4" type="ORF">EP51_08335</name>
</gene>
<organism evidence="4 5">
    <name type="scientific">Rhodococcus opacus</name>
    <name type="common">Nocardia opaca</name>
    <dbReference type="NCBI Taxonomy" id="37919"/>
    <lineage>
        <taxon>Bacteria</taxon>
        <taxon>Bacillati</taxon>
        <taxon>Actinomycetota</taxon>
        <taxon>Actinomycetes</taxon>
        <taxon>Mycobacteriales</taxon>
        <taxon>Nocardiaceae</taxon>
        <taxon>Rhodococcus</taxon>
    </lineage>
</organism>
<dbReference type="Proteomes" id="UP000028488">
    <property type="component" value="Chromosome"/>
</dbReference>
<name>A0A076EHB9_RHOOP</name>
<dbReference type="Pfam" id="PF03724">
    <property type="entry name" value="META"/>
    <property type="match status" value="2"/>
</dbReference>
<dbReference type="InterPro" id="IPR038670">
    <property type="entry name" value="HslJ-like_sf"/>
</dbReference>
<dbReference type="AlphaFoldDB" id="A0A076EHB9"/>
<evidence type="ECO:0000313" key="5">
    <source>
        <dbReference type="Proteomes" id="UP000028488"/>
    </source>
</evidence>
<dbReference type="InterPro" id="IPR005184">
    <property type="entry name" value="DUF306_Meta_HslJ"/>
</dbReference>
<sequence>MRTTAAVLGLLTFASLTACGGDEQTTPPDPSGRTFVSTSVEGDPIPGGGPLVLGFTDTGRLSVEAGCNQGSADVDLSEGKVVAGPLAMTLMACPGEAAGADAWVAALLDAQPNWTLGGDTLTLTTPTGSVTLTDEKVARPDRPVVGTTWTVTALISPDAVTTTAALERTAPQLLIAGDGSASGFTGCNRMTGTADVRQSSILFGPWATTRMACPPDVSEVERAVLAALTGETGYSVHSDSLRLVNSDGVGLTLRAS</sequence>
<dbReference type="InterPro" id="IPR053147">
    <property type="entry name" value="Hsp_HslJ-like"/>
</dbReference>
<evidence type="ECO:0000256" key="1">
    <source>
        <dbReference type="SAM" id="MobiDB-lite"/>
    </source>
</evidence>
<dbReference type="Gene3D" id="2.40.128.270">
    <property type="match status" value="2"/>
</dbReference>
<keyword evidence="2" id="KW-0732">Signal</keyword>
<evidence type="ECO:0000313" key="4">
    <source>
        <dbReference type="EMBL" id="AII04602.1"/>
    </source>
</evidence>